<sequence>MAAPSAPKKITWIIGLAAGILGIIGHYAHVDILSQYNYVLLLVGFIVLAVGTTFREI</sequence>
<reference evidence="2" key="1">
    <citation type="submission" date="2021-01" db="EMBL/GenBank/DDBJ databases">
        <title>Marivirga aurantiaca sp. nov., isolated from intertidal surface sediments.</title>
        <authorList>
            <person name="Zhang M."/>
        </authorList>
    </citation>
    <scope>NUCLEOTIDE SEQUENCE</scope>
    <source>
        <strain evidence="2">S37H4</strain>
    </source>
</reference>
<keyword evidence="1" id="KW-0812">Transmembrane</keyword>
<keyword evidence="3" id="KW-1185">Reference proteome</keyword>
<gene>
    <name evidence="2" type="ORF">JKA74_13570</name>
</gene>
<comment type="caution">
    <text evidence="2">The sequence shown here is derived from an EMBL/GenBank/DDBJ whole genome shotgun (WGS) entry which is preliminary data.</text>
</comment>
<evidence type="ECO:0000256" key="1">
    <source>
        <dbReference type="SAM" id="Phobius"/>
    </source>
</evidence>
<evidence type="ECO:0000313" key="2">
    <source>
        <dbReference type="EMBL" id="MBK6266067.1"/>
    </source>
</evidence>
<name>A0A935CA93_9BACT</name>
<dbReference type="RefSeq" id="WP_201431748.1">
    <property type="nucleotide sequence ID" value="NZ_JAEQBW010000006.1"/>
</dbReference>
<keyword evidence="1" id="KW-0472">Membrane</keyword>
<dbReference type="AlphaFoldDB" id="A0A935CA93"/>
<feature type="transmembrane region" description="Helical" evidence="1">
    <location>
        <begin position="36"/>
        <end position="54"/>
    </location>
</feature>
<evidence type="ECO:0000313" key="3">
    <source>
        <dbReference type="Proteomes" id="UP000611723"/>
    </source>
</evidence>
<organism evidence="2 3">
    <name type="scientific">Marivirga aurantiaca</name>
    <dbReference type="NCBI Taxonomy" id="2802615"/>
    <lineage>
        <taxon>Bacteria</taxon>
        <taxon>Pseudomonadati</taxon>
        <taxon>Bacteroidota</taxon>
        <taxon>Cytophagia</taxon>
        <taxon>Cytophagales</taxon>
        <taxon>Marivirgaceae</taxon>
        <taxon>Marivirga</taxon>
    </lineage>
</organism>
<feature type="transmembrane region" description="Helical" evidence="1">
    <location>
        <begin position="12"/>
        <end position="30"/>
    </location>
</feature>
<proteinExistence type="predicted"/>
<accession>A0A935CA93</accession>
<dbReference type="EMBL" id="JAEQBW010000006">
    <property type="protein sequence ID" value="MBK6266067.1"/>
    <property type="molecule type" value="Genomic_DNA"/>
</dbReference>
<dbReference type="Proteomes" id="UP000611723">
    <property type="component" value="Unassembled WGS sequence"/>
</dbReference>
<keyword evidence="1" id="KW-1133">Transmembrane helix</keyword>
<protein>
    <submittedName>
        <fullName evidence="2">Uncharacterized protein</fullName>
    </submittedName>
</protein>